<evidence type="ECO:0000256" key="8">
    <source>
        <dbReference type="PROSITE-ProRule" id="PRU00175"/>
    </source>
</evidence>
<evidence type="ECO:0000256" key="5">
    <source>
        <dbReference type="ARBA" id="ARBA00022786"/>
    </source>
</evidence>
<sequence length="185" mass="20992">MAGMEVEEVEPFHWYITDRGVKLFFLTFFFFLLSFFLLVFLFIRFIRKHVLSADDDDVPELTTTRRRLNVIIRHDDHSSGDRVTVAVEAPPSPAWSGVDVEVIENLPVFTHGLSTAAEGLDDDKRMGLGGTDECSICLGAFEDQEIIKVMPECMHVFHSHCIGRWLIARSTCPLCRSSIGCNAYY</sequence>
<keyword evidence="4 8" id="KW-0863">Zinc-finger</keyword>
<accession>A0AAV0DT99</accession>
<keyword evidence="6" id="KW-0862">Zinc</keyword>
<dbReference type="PANTHER" id="PTHR14155">
    <property type="entry name" value="RING FINGER DOMAIN-CONTAINING"/>
    <property type="match status" value="1"/>
</dbReference>
<comment type="similarity">
    <text evidence="7">Belongs to the RING-type zinc finger family. ATL subfamily.</text>
</comment>
<name>A0AAV0DT99_9ASTE</name>
<dbReference type="InterPro" id="IPR001841">
    <property type="entry name" value="Znf_RING"/>
</dbReference>
<evidence type="ECO:0000313" key="11">
    <source>
        <dbReference type="EMBL" id="CAH9109396.1"/>
    </source>
</evidence>
<organism evidence="11 12">
    <name type="scientific">Cuscuta epithymum</name>
    <dbReference type="NCBI Taxonomy" id="186058"/>
    <lineage>
        <taxon>Eukaryota</taxon>
        <taxon>Viridiplantae</taxon>
        <taxon>Streptophyta</taxon>
        <taxon>Embryophyta</taxon>
        <taxon>Tracheophyta</taxon>
        <taxon>Spermatophyta</taxon>
        <taxon>Magnoliopsida</taxon>
        <taxon>eudicotyledons</taxon>
        <taxon>Gunneridae</taxon>
        <taxon>Pentapetalae</taxon>
        <taxon>asterids</taxon>
        <taxon>lamiids</taxon>
        <taxon>Solanales</taxon>
        <taxon>Convolvulaceae</taxon>
        <taxon>Cuscuteae</taxon>
        <taxon>Cuscuta</taxon>
        <taxon>Cuscuta subgen. Cuscuta</taxon>
    </lineage>
</organism>
<evidence type="ECO:0000256" key="2">
    <source>
        <dbReference type="ARBA" id="ARBA00012483"/>
    </source>
</evidence>
<comment type="catalytic activity">
    <reaction evidence="1">
        <text>S-ubiquitinyl-[E2 ubiquitin-conjugating enzyme]-L-cysteine + [acceptor protein]-L-lysine = [E2 ubiquitin-conjugating enzyme]-L-cysteine + N(6)-ubiquitinyl-[acceptor protein]-L-lysine.</text>
        <dbReference type="EC" id="2.3.2.27"/>
    </reaction>
</comment>
<dbReference type="PANTHER" id="PTHR14155:SF627">
    <property type="entry name" value="OS06G0192800 PROTEIN"/>
    <property type="match status" value="1"/>
</dbReference>
<dbReference type="Proteomes" id="UP001152523">
    <property type="component" value="Unassembled WGS sequence"/>
</dbReference>
<dbReference type="Pfam" id="PF13639">
    <property type="entry name" value="zf-RING_2"/>
    <property type="match status" value="1"/>
</dbReference>
<dbReference type="PROSITE" id="PS50089">
    <property type="entry name" value="ZF_RING_2"/>
    <property type="match status" value="1"/>
</dbReference>
<dbReference type="EC" id="2.3.2.27" evidence="2"/>
<evidence type="ECO:0000256" key="9">
    <source>
        <dbReference type="SAM" id="Phobius"/>
    </source>
</evidence>
<dbReference type="AlphaFoldDB" id="A0AAV0DT99"/>
<feature type="domain" description="RING-type" evidence="10">
    <location>
        <begin position="134"/>
        <end position="176"/>
    </location>
</feature>
<dbReference type="GO" id="GO:0008270">
    <property type="term" value="F:zinc ion binding"/>
    <property type="evidence" value="ECO:0007669"/>
    <property type="project" value="UniProtKB-KW"/>
</dbReference>
<dbReference type="SUPFAM" id="SSF57850">
    <property type="entry name" value="RING/U-box"/>
    <property type="match status" value="1"/>
</dbReference>
<evidence type="ECO:0000256" key="6">
    <source>
        <dbReference type="ARBA" id="ARBA00022833"/>
    </source>
</evidence>
<comment type="caution">
    <text evidence="11">The sequence shown here is derived from an EMBL/GenBank/DDBJ whole genome shotgun (WGS) entry which is preliminary data.</text>
</comment>
<proteinExistence type="inferred from homology"/>
<evidence type="ECO:0000259" key="10">
    <source>
        <dbReference type="PROSITE" id="PS50089"/>
    </source>
</evidence>
<evidence type="ECO:0000256" key="1">
    <source>
        <dbReference type="ARBA" id="ARBA00000900"/>
    </source>
</evidence>
<dbReference type="SMART" id="SM00184">
    <property type="entry name" value="RING"/>
    <property type="match status" value="1"/>
</dbReference>
<reference evidence="11" key="1">
    <citation type="submission" date="2022-07" db="EMBL/GenBank/DDBJ databases">
        <authorList>
            <person name="Macas J."/>
            <person name="Novak P."/>
            <person name="Neumann P."/>
        </authorList>
    </citation>
    <scope>NUCLEOTIDE SEQUENCE</scope>
</reference>
<keyword evidence="5" id="KW-0833">Ubl conjugation pathway</keyword>
<keyword evidence="9" id="KW-0472">Membrane</keyword>
<keyword evidence="9" id="KW-0812">Transmembrane</keyword>
<evidence type="ECO:0000256" key="7">
    <source>
        <dbReference type="ARBA" id="ARBA00024209"/>
    </source>
</evidence>
<dbReference type="EMBL" id="CAMAPF010000150">
    <property type="protein sequence ID" value="CAH9109396.1"/>
    <property type="molecule type" value="Genomic_DNA"/>
</dbReference>
<evidence type="ECO:0000256" key="4">
    <source>
        <dbReference type="ARBA" id="ARBA00022771"/>
    </source>
</evidence>
<feature type="transmembrane region" description="Helical" evidence="9">
    <location>
        <begin position="23"/>
        <end position="43"/>
    </location>
</feature>
<evidence type="ECO:0000313" key="12">
    <source>
        <dbReference type="Proteomes" id="UP001152523"/>
    </source>
</evidence>
<dbReference type="Gene3D" id="3.30.40.10">
    <property type="entry name" value="Zinc/RING finger domain, C3HC4 (zinc finger)"/>
    <property type="match status" value="1"/>
</dbReference>
<evidence type="ECO:0000256" key="3">
    <source>
        <dbReference type="ARBA" id="ARBA00022723"/>
    </source>
</evidence>
<keyword evidence="12" id="KW-1185">Reference proteome</keyword>
<dbReference type="InterPro" id="IPR013083">
    <property type="entry name" value="Znf_RING/FYVE/PHD"/>
</dbReference>
<keyword evidence="3" id="KW-0479">Metal-binding</keyword>
<dbReference type="GO" id="GO:0061630">
    <property type="term" value="F:ubiquitin protein ligase activity"/>
    <property type="evidence" value="ECO:0007669"/>
    <property type="project" value="UniProtKB-EC"/>
</dbReference>
<protein>
    <recommendedName>
        <fullName evidence="2">RING-type E3 ubiquitin transferase</fullName>
        <ecNumber evidence="2">2.3.2.27</ecNumber>
    </recommendedName>
</protein>
<gene>
    <name evidence="11" type="ORF">CEPIT_LOCUS18703</name>
</gene>
<keyword evidence="9" id="KW-1133">Transmembrane helix</keyword>
<dbReference type="InterPro" id="IPR053238">
    <property type="entry name" value="RING-H2_zinc_finger"/>
</dbReference>